<dbReference type="GO" id="GO:0004777">
    <property type="term" value="F:succinate-semialdehyde dehydrogenase (NAD+) activity"/>
    <property type="evidence" value="ECO:0007669"/>
    <property type="project" value="TreeGrafter"/>
</dbReference>
<proteinExistence type="inferred from homology"/>
<accession>A0A2P7QJC5</accession>
<dbReference type="InterPro" id="IPR044148">
    <property type="entry name" value="ALDH_GabD1-like"/>
</dbReference>
<comment type="similarity">
    <text evidence="1">Belongs to the aldehyde dehydrogenase family.</text>
</comment>
<dbReference type="FunFam" id="3.40.605.10:FF:000012">
    <property type="entry name" value="NAD-dependent succinate-semialdehyde dehydrogenase"/>
    <property type="match status" value="1"/>
</dbReference>
<keyword evidence="2" id="KW-0521">NADP</keyword>
<dbReference type="InterPro" id="IPR016160">
    <property type="entry name" value="Ald_DH_CS_CYS"/>
</dbReference>
<dbReference type="Proteomes" id="UP000241167">
    <property type="component" value="Unassembled WGS sequence"/>
</dbReference>
<evidence type="ECO:0000256" key="3">
    <source>
        <dbReference type="ARBA" id="ARBA00023002"/>
    </source>
</evidence>
<organism evidence="5 6">
    <name type="scientific">Allosphingosinicella deserti</name>
    <dbReference type="NCBI Taxonomy" id="2116704"/>
    <lineage>
        <taxon>Bacteria</taxon>
        <taxon>Pseudomonadati</taxon>
        <taxon>Pseudomonadota</taxon>
        <taxon>Alphaproteobacteria</taxon>
        <taxon>Sphingomonadales</taxon>
        <taxon>Sphingomonadaceae</taxon>
        <taxon>Allosphingosinicella</taxon>
    </lineage>
</organism>
<dbReference type="InterPro" id="IPR015590">
    <property type="entry name" value="Aldehyde_DH_dom"/>
</dbReference>
<dbReference type="CDD" id="cd07100">
    <property type="entry name" value="ALDH_SSADH1_GabD1"/>
    <property type="match status" value="1"/>
</dbReference>
<reference evidence="5 6" key="1">
    <citation type="submission" date="2018-03" db="EMBL/GenBank/DDBJ databases">
        <title>The draft genome of Sphingosinicella sp. GL-C-18.</title>
        <authorList>
            <person name="Liu L."/>
            <person name="Li L."/>
            <person name="Liang L."/>
            <person name="Zhang X."/>
            <person name="Wang T."/>
        </authorList>
    </citation>
    <scope>NUCLEOTIDE SEQUENCE [LARGE SCALE GENOMIC DNA]</scope>
    <source>
        <strain evidence="5 6">GL-C-18</strain>
    </source>
</reference>
<keyword evidence="3" id="KW-0560">Oxidoreductase</keyword>
<comment type="caution">
    <text evidence="5">The sequence shown here is derived from an EMBL/GenBank/DDBJ whole genome shotgun (WGS) entry which is preliminary data.</text>
</comment>
<dbReference type="OrthoDB" id="9802947at2"/>
<name>A0A2P7QJC5_9SPHN</name>
<dbReference type="AlphaFoldDB" id="A0A2P7QJC5"/>
<sequence>MFRSVNPATGEEIATYSELDADALEAKLATAASAYRHWRATSLEERTALLARIGDAYEANRERLARMATLEMGKTFDSALAEIDKCTAAFRLYAKDGPAMLAPRRQALGGGGTAELHWLPIGPVLAIMPWNFPFWQAVRFISPAIMAGNVGLLKHASIVQGVATLLEEMVTEAGAPEGLFQNLAVKSSRVAEIIADDRIAAVTLTGSEGAGASVAEAAGRALKKLVLELGGSDPFIVMPSADLDEAARQAVKARVQNSGQSCICAKRMIVHAEIYDAFMDRFTAGMKAVRAGDPFDKGSDMGPLSSFEQRDTVLQQLKQAKSLGATLLVGGETLDGPGAYLSAGILTDVPLDSPLKHEEIFGPIAMVFRAGDIDEAIRIANDIPFGLGSSVWTNDPTEQQRFVREVEAGMTAVNQMLASAPEAPFGGIKRSGYGRELGPFGMHEFMNLKSVLHVAGAPLGQLTNALD</sequence>
<dbReference type="Pfam" id="PF00171">
    <property type="entry name" value="Aldedh"/>
    <property type="match status" value="1"/>
</dbReference>
<dbReference type="Gene3D" id="3.40.309.10">
    <property type="entry name" value="Aldehyde Dehydrogenase, Chain A, domain 2"/>
    <property type="match status" value="1"/>
</dbReference>
<dbReference type="SUPFAM" id="SSF53720">
    <property type="entry name" value="ALDH-like"/>
    <property type="match status" value="1"/>
</dbReference>
<dbReference type="InterPro" id="IPR016162">
    <property type="entry name" value="Ald_DH_N"/>
</dbReference>
<evidence type="ECO:0000256" key="1">
    <source>
        <dbReference type="ARBA" id="ARBA00009986"/>
    </source>
</evidence>
<dbReference type="PANTHER" id="PTHR43217:SF1">
    <property type="entry name" value="SUCCINATE SEMIALDEHYDE DEHYDROGENASE [NAD(P)+] SAD"/>
    <property type="match status" value="1"/>
</dbReference>
<dbReference type="GO" id="GO:0004030">
    <property type="term" value="F:aldehyde dehydrogenase [NAD(P)+] activity"/>
    <property type="evidence" value="ECO:0007669"/>
    <property type="project" value="InterPro"/>
</dbReference>
<protein>
    <submittedName>
        <fullName evidence="5">NADP-dependent succinic semialdehyde dehydrogenase</fullName>
    </submittedName>
</protein>
<evidence type="ECO:0000313" key="5">
    <source>
        <dbReference type="EMBL" id="PSJ38077.1"/>
    </source>
</evidence>
<dbReference type="PANTHER" id="PTHR43217">
    <property type="entry name" value="SUCCINATE SEMIALDEHYDE DEHYDROGENASE [NAD(P)+] SAD"/>
    <property type="match status" value="1"/>
</dbReference>
<feature type="domain" description="Aldehyde dehydrogenase" evidence="4">
    <location>
        <begin position="2"/>
        <end position="451"/>
    </location>
</feature>
<dbReference type="RefSeq" id="WP_106514890.1">
    <property type="nucleotide sequence ID" value="NZ_PXYI01000007.1"/>
</dbReference>
<dbReference type="FunFam" id="3.40.309.10:FF:000009">
    <property type="entry name" value="Aldehyde dehydrogenase A"/>
    <property type="match status" value="1"/>
</dbReference>
<dbReference type="InterPro" id="IPR016163">
    <property type="entry name" value="Ald_DH_C"/>
</dbReference>
<evidence type="ECO:0000259" key="4">
    <source>
        <dbReference type="Pfam" id="PF00171"/>
    </source>
</evidence>
<gene>
    <name evidence="5" type="ORF">C7I55_20550</name>
</gene>
<dbReference type="InterPro" id="IPR016161">
    <property type="entry name" value="Ald_DH/histidinol_DH"/>
</dbReference>
<dbReference type="EMBL" id="PXYI01000007">
    <property type="protein sequence ID" value="PSJ38077.1"/>
    <property type="molecule type" value="Genomic_DNA"/>
</dbReference>
<dbReference type="Gene3D" id="3.40.605.10">
    <property type="entry name" value="Aldehyde Dehydrogenase, Chain A, domain 1"/>
    <property type="match status" value="1"/>
</dbReference>
<keyword evidence="6" id="KW-1185">Reference proteome</keyword>
<evidence type="ECO:0000313" key="6">
    <source>
        <dbReference type="Proteomes" id="UP000241167"/>
    </source>
</evidence>
<dbReference type="PROSITE" id="PS00070">
    <property type="entry name" value="ALDEHYDE_DEHYDR_CYS"/>
    <property type="match status" value="1"/>
</dbReference>
<dbReference type="InterPro" id="IPR047110">
    <property type="entry name" value="GABD/Sad-like"/>
</dbReference>
<evidence type="ECO:0000256" key="2">
    <source>
        <dbReference type="ARBA" id="ARBA00022857"/>
    </source>
</evidence>